<feature type="region of interest" description="Disordered" evidence="1">
    <location>
        <begin position="32"/>
        <end position="51"/>
    </location>
</feature>
<dbReference type="AlphaFoldDB" id="A0A0G3EN66"/>
<proteinExistence type="predicted"/>
<name>A0A0G3EN66_9BACT</name>
<dbReference type="PROSITE" id="PS51257">
    <property type="entry name" value="PROKAR_LIPOPROTEIN"/>
    <property type="match status" value="1"/>
</dbReference>
<sequence length="134" mass="14778">MPSEKAGHPSLLRHRPVRILLGGLLALSTVSCTTTGPSSGRGRGPGEEPDLSEMLIPTRQVTRYVVTRSGDRTIINWDTQQGLVYSVYYSTGGKRWSALPGAQRIRGTGGQVRVHDTADEGSRQYRIMRAREDR</sequence>
<organism evidence="2 3">
    <name type="scientific">Kiritimatiella glycovorans</name>
    <dbReference type="NCBI Taxonomy" id="1307763"/>
    <lineage>
        <taxon>Bacteria</taxon>
        <taxon>Pseudomonadati</taxon>
        <taxon>Kiritimatiellota</taxon>
        <taxon>Kiritimatiellia</taxon>
        <taxon>Kiritimatiellales</taxon>
        <taxon>Kiritimatiellaceae</taxon>
        <taxon>Kiritimatiella</taxon>
    </lineage>
</organism>
<accession>A0A0G3EN66</accession>
<dbReference type="KEGG" id="vbl:L21SP4_02368"/>
<gene>
    <name evidence="2" type="ORF">L21SP4_02368</name>
</gene>
<protein>
    <submittedName>
        <fullName evidence="2">Uncharacterized protein</fullName>
    </submittedName>
</protein>
<dbReference type="STRING" id="1307763.L21SP4_02368"/>
<keyword evidence="3" id="KW-1185">Reference proteome</keyword>
<reference evidence="3" key="1">
    <citation type="submission" date="2015-02" db="EMBL/GenBank/DDBJ databases">
        <title>Description and complete genome sequence of the first cultured representative of the subdivision 5 of the Verrucomicrobia phylum.</title>
        <authorList>
            <person name="Spring S."/>
            <person name="Bunk B."/>
            <person name="Sproer C."/>
            <person name="Klenk H.-P."/>
        </authorList>
    </citation>
    <scope>NUCLEOTIDE SEQUENCE [LARGE SCALE GENOMIC DNA]</scope>
    <source>
        <strain evidence="3">L21-Fru-AB</strain>
    </source>
</reference>
<dbReference type="Proteomes" id="UP000035268">
    <property type="component" value="Chromosome"/>
</dbReference>
<evidence type="ECO:0000313" key="3">
    <source>
        <dbReference type="Proteomes" id="UP000035268"/>
    </source>
</evidence>
<evidence type="ECO:0000256" key="1">
    <source>
        <dbReference type="SAM" id="MobiDB-lite"/>
    </source>
</evidence>
<reference evidence="2 3" key="2">
    <citation type="journal article" date="2016" name="ISME J.">
        <title>Characterization of the first cultured representative of Verrucomicrobia subdivision 5 indicates the proposal of a novel phylum.</title>
        <authorList>
            <person name="Spring S."/>
            <person name="Bunk B."/>
            <person name="Sproer C."/>
            <person name="Schumann P."/>
            <person name="Rohde M."/>
            <person name="Tindall B.J."/>
            <person name="Klenk H.P."/>
        </authorList>
    </citation>
    <scope>NUCLEOTIDE SEQUENCE [LARGE SCALE GENOMIC DNA]</scope>
    <source>
        <strain evidence="2 3">L21-Fru-AB</strain>
    </source>
</reference>
<evidence type="ECO:0000313" key="2">
    <source>
        <dbReference type="EMBL" id="AKJ65594.1"/>
    </source>
</evidence>
<dbReference type="EMBL" id="CP010904">
    <property type="protein sequence ID" value="AKJ65594.1"/>
    <property type="molecule type" value="Genomic_DNA"/>
</dbReference>